<evidence type="ECO:0000259" key="2">
    <source>
        <dbReference type="Pfam" id="PF13400"/>
    </source>
</evidence>
<dbReference type="EMBL" id="FTOQ01000023">
    <property type="protein sequence ID" value="SIT16121.1"/>
    <property type="molecule type" value="Genomic_DNA"/>
</dbReference>
<dbReference type="Gene3D" id="3.40.50.410">
    <property type="entry name" value="von Willebrand factor, type A domain"/>
    <property type="match status" value="1"/>
</dbReference>
<name>A0A1N7PZV9_9RHOB</name>
<organism evidence="3 4">
    <name type="scientific">Roseivivax lentus</name>
    <dbReference type="NCBI Taxonomy" id="633194"/>
    <lineage>
        <taxon>Bacteria</taxon>
        <taxon>Pseudomonadati</taxon>
        <taxon>Pseudomonadota</taxon>
        <taxon>Alphaproteobacteria</taxon>
        <taxon>Rhodobacterales</taxon>
        <taxon>Roseobacteraceae</taxon>
        <taxon>Roseivivax</taxon>
    </lineage>
</organism>
<accession>A0A1N7PZV9</accession>
<evidence type="ECO:0000256" key="1">
    <source>
        <dbReference type="SAM" id="Phobius"/>
    </source>
</evidence>
<keyword evidence="4" id="KW-1185">Reference proteome</keyword>
<dbReference type="OrthoDB" id="7522752at2"/>
<dbReference type="STRING" id="633194.SAMN05421759_12343"/>
<dbReference type="InterPro" id="IPR036465">
    <property type="entry name" value="vWFA_dom_sf"/>
</dbReference>
<feature type="transmembrane region" description="Helical" evidence="1">
    <location>
        <begin position="38"/>
        <end position="60"/>
    </location>
</feature>
<dbReference type="SUPFAM" id="SSF53300">
    <property type="entry name" value="vWA-like"/>
    <property type="match status" value="1"/>
</dbReference>
<dbReference type="AlphaFoldDB" id="A0A1N7PZV9"/>
<dbReference type="Proteomes" id="UP000186684">
    <property type="component" value="Unassembled WGS sequence"/>
</dbReference>
<dbReference type="Pfam" id="PF13400">
    <property type="entry name" value="Tad"/>
    <property type="match status" value="1"/>
</dbReference>
<gene>
    <name evidence="3" type="ORF">SAMN05421759_12343</name>
</gene>
<dbReference type="InterPro" id="IPR028087">
    <property type="entry name" value="Tad_N"/>
</dbReference>
<feature type="domain" description="Putative Flp pilus-assembly TadG-like N-terminal" evidence="2">
    <location>
        <begin position="36"/>
        <end position="81"/>
    </location>
</feature>
<keyword evidence="1" id="KW-1133">Transmembrane helix</keyword>
<dbReference type="RefSeq" id="WP_083950739.1">
    <property type="nucleotide sequence ID" value="NZ_FTOQ01000023.1"/>
</dbReference>
<evidence type="ECO:0000313" key="4">
    <source>
        <dbReference type="Proteomes" id="UP000186684"/>
    </source>
</evidence>
<protein>
    <submittedName>
        <fullName evidence="3">Flp pilus assembly protein TadG</fullName>
    </submittedName>
</protein>
<sequence length="478" mass="52588">MCTTNDKGAGRVLSGLRMATGGAATAIGRFLRAEDGTMSYVAIFGSIAFMTMGGIGIDLMHAEMKRNKIQATLDRAVLAAADLEQGLDPELVVRDYFDKMLMPDALTSVVVDEGLNYRKVTGTALETMPSNFTKFVGIDTLKSDGTSTAEEYIQNVEISLVLDISGSMGQGEKMAQLRAAANTFVETVLAADNEGLVSISLVPYSEQVNAGPLITDTMNVNWQHGYSHCLEFPSTAFSSAALDTTATYEQTQHFQWNYYGVNEVVDTVCPQYSYERIQPFTSNEAALKNQIAKLEPRAGTSIYLGMKWGTALLDPSTRAINDNVIASGKGNANFAGRPFEYGREDTLKTVVLMTDGQHSKSFRISDWAYDSASDRETWARNNLWYYLQRNVSSRNWSNFYYQKQNTELGDQLLNGVCEAAKAQDIVIWSVGFEVTEHGAAVMQNCASSPAHYFDAQGTEIEEAFHSIARAINQLRLTQ</sequence>
<keyword evidence="1" id="KW-0472">Membrane</keyword>
<reference evidence="4" key="1">
    <citation type="submission" date="2017-01" db="EMBL/GenBank/DDBJ databases">
        <authorList>
            <person name="Varghese N."/>
            <person name="Submissions S."/>
        </authorList>
    </citation>
    <scope>NUCLEOTIDE SEQUENCE [LARGE SCALE GENOMIC DNA]</scope>
    <source>
        <strain evidence="4">DSM 29430</strain>
    </source>
</reference>
<proteinExistence type="predicted"/>
<keyword evidence="1" id="KW-0812">Transmembrane</keyword>
<evidence type="ECO:0000313" key="3">
    <source>
        <dbReference type="EMBL" id="SIT16121.1"/>
    </source>
</evidence>